<organism evidence="4 5">
    <name type="scientific">Variovorax defluvii</name>
    <dbReference type="NCBI Taxonomy" id="913761"/>
    <lineage>
        <taxon>Bacteria</taxon>
        <taxon>Pseudomonadati</taxon>
        <taxon>Pseudomonadota</taxon>
        <taxon>Betaproteobacteria</taxon>
        <taxon>Burkholderiales</taxon>
        <taxon>Comamonadaceae</taxon>
        <taxon>Variovorax</taxon>
    </lineage>
</organism>
<protein>
    <submittedName>
        <fullName evidence="4">Zinc-binding dehydrogenase</fullName>
    </submittedName>
</protein>
<dbReference type="Gene3D" id="3.90.180.10">
    <property type="entry name" value="Medium-chain alcohol dehydrogenases, catalytic domain"/>
    <property type="match status" value="1"/>
</dbReference>
<keyword evidence="1" id="KW-0521">NADP</keyword>
<evidence type="ECO:0000313" key="4">
    <source>
        <dbReference type="EMBL" id="GAA4342210.1"/>
    </source>
</evidence>
<comment type="caution">
    <text evidence="4">The sequence shown here is derived from an EMBL/GenBank/DDBJ whole genome shotgun (WGS) entry which is preliminary data.</text>
</comment>
<evidence type="ECO:0000256" key="2">
    <source>
        <dbReference type="ARBA" id="ARBA00023002"/>
    </source>
</evidence>
<keyword evidence="2" id="KW-0560">Oxidoreductase</keyword>
<reference evidence="5" key="1">
    <citation type="journal article" date="2019" name="Int. J. Syst. Evol. Microbiol.">
        <title>The Global Catalogue of Microorganisms (GCM) 10K type strain sequencing project: providing services to taxonomists for standard genome sequencing and annotation.</title>
        <authorList>
            <consortium name="The Broad Institute Genomics Platform"/>
            <consortium name="The Broad Institute Genome Sequencing Center for Infectious Disease"/>
            <person name="Wu L."/>
            <person name="Ma J."/>
        </authorList>
    </citation>
    <scope>NUCLEOTIDE SEQUENCE [LARGE SCALE GENOMIC DNA]</scope>
    <source>
        <strain evidence="5">JCM 17804</strain>
    </source>
</reference>
<dbReference type="InterPro" id="IPR011032">
    <property type="entry name" value="GroES-like_sf"/>
</dbReference>
<dbReference type="Proteomes" id="UP001500975">
    <property type="component" value="Unassembled WGS sequence"/>
</dbReference>
<dbReference type="Gene3D" id="3.40.50.720">
    <property type="entry name" value="NAD(P)-binding Rossmann-like Domain"/>
    <property type="match status" value="1"/>
</dbReference>
<dbReference type="InterPro" id="IPR020843">
    <property type="entry name" value="ER"/>
</dbReference>
<evidence type="ECO:0000313" key="5">
    <source>
        <dbReference type="Proteomes" id="UP001500975"/>
    </source>
</evidence>
<feature type="domain" description="Enoyl reductase (ER)" evidence="3">
    <location>
        <begin position="6"/>
        <end position="314"/>
    </location>
</feature>
<dbReference type="Pfam" id="PF08240">
    <property type="entry name" value="ADH_N"/>
    <property type="match status" value="1"/>
</dbReference>
<proteinExistence type="predicted"/>
<keyword evidence="5" id="KW-1185">Reference proteome</keyword>
<dbReference type="RefSeq" id="WP_345538043.1">
    <property type="nucleotide sequence ID" value="NZ_BAABGJ010000020.1"/>
</dbReference>
<dbReference type="SUPFAM" id="SSF50129">
    <property type="entry name" value="GroES-like"/>
    <property type="match status" value="1"/>
</dbReference>
<dbReference type="SUPFAM" id="SSF51735">
    <property type="entry name" value="NAD(P)-binding Rossmann-fold domains"/>
    <property type="match status" value="1"/>
</dbReference>
<dbReference type="PANTHER" id="PTHR48106:SF18">
    <property type="entry name" value="QUINONE OXIDOREDUCTASE PIG3"/>
    <property type="match status" value="1"/>
</dbReference>
<dbReference type="EMBL" id="BAABGJ010000020">
    <property type="protein sequence ID" value="GAA4342210.1"/>
    <property type="molecule type" value="Genomic_DNA"/>
</dbReference>
<evidence type="ECO:0000256" key="1">
    <source>
        <dbReference type="ARBA" id="ARBA00022857"/>
    </source>
</evidence>
<dbReference type="SMART" id="SM00829">
    <property type="entry name" value="PKS_ER"/>
    <property type="match status" value="1"/>
</dbReference>
<gene>
    <name evidence="4" type="ORF">GCM10023165_23710</name>
</gene>
<dbReference type="InterPro" id="IPR036291">
    <property type="entry name" value="NAD(P)-bd_dom_sf"/>
</dbReference>
<dbReference type="InterPro" id="IPR013149">
    <property type="entry name" value="ADH-like_C"/>
</dbReference>
<accession>A0ABP8HPB4</accession>
<dbReference type="Pfam" id="PF00107">
    <property type="entry name" value="ADH_zinc_N"/>
    <property type="match status" value="1"/>
</dbReference>
<sequence length="316" mass="33590">MKSFIATTNGLRLVDTPRPVPKPTEVLVRTRAVGVNRIDLHSLANAADQVIGMEWSGEVVEVGAECQGFSVGDRVMGTGPAAYAEYVVTDYGRAVPIPKAEVDWASAASAMLGLQTMHDALVTRGRLRPGHAVLMQGAASVMGLIGLQIAKALGAGVILGTSGNAERRGRLKEFGCDVAIDSSQEGWSREVLDATSGKGADIVVDNVSGAAFNQCMAAAALEGRLVNVGRLGGATAAFDFNLHALRRLEYIGVTFRTRTVEQVRTLNSLMLADLRQMLADGGPRVPIAGRFAFDRATEALDTMRRSEHFGKLVLEL</sequence>
<evidence type="ECO:0000259" key="3">
    <source>
        <dbReference type="SMART" id="SM00829"/>
    </source>
</evidence>
<dbReference type="PANTHER" id="PTHR48106">
    <property type="entry name" value="QUINONE OXIDOREDUCTASE PIG3-RELATED"/>
    <property type="match status" value="1"/>
</dbReference>
<dbReference type="InterPro" id="IPR013154">
    <property type="entry name" value="ADH-like_N"/>
</dbReference>
<name>A0ABP8HPB4_9BURK</name>